<evidence type="ECO:0000313" key="2">
    <source>
        <dbReference type="Proteomes" id="UP001342314"/>
    </source>
</evidence>
<sequence>MSSAAPDSALGPRAGLESLPDELLSHVVSRVRRQDELARLNSPIRVSSKLAGRENSGGVLDDNGKLSWWYAHGVHALSLVSRKFRRLALPSLCTILTSKQCGHAFLEFGGLPQAILDGVKILDLRTVSLSTFLASARSLANLPKIRFIHIALERLTKVLGSPNGTRVLTNENKTRLDFAQSAFRRKAPAVSQLAVELEGDPDGDAVEYFELFADPTALRELGVDSPTRSCCPDSTFLPRVLKKFDCLTMLVVRDAAPCSFQALAATIPWRHIQLPSLRYLELHASSSAVLEFAAQLAPALKTLHIKMTANLLQFADVPSLSTVRLEIVHNRLHGGTDVALGPVLTAIASLPRSTTFNLVLPRCIAFLDLAELKQACSARDIRLGVTDKDVLAPFSPPASRDSPGCFDPQRQADAVTSALEWAMERVNRAKEVGDTAGVQEMAELARRIEERRYLETL</sequence>
<dbReference type="EMBL" id="BQKY01000008">
    <property type="protein sequence ID" value="GJN91253.1"/>
    <property type="molecule type" value="Genomic_DNA"/>
</dbReference>
<reference evidence="1 2" key="1">
    <citation type="submission" date="2021-12" db="EMBL/GenBank/DDBJ databases">
        <title>High titer production of polyol ester of fatty acids by Rhodotorula paludigena BS15 towards product separation-free biomass refinery.</title>
        <authorList>
            <person name="Mano J."/>
            <person name="Ono H."/>
            <person name="Tanaka T."/>
            <person name="Naito K."/>
            <person name="Sushida H."/>
            <person name="Ike M."/>
            <person name="Tokuyasu K."/>
            <person name="Kitaoka M."/>
        </authorList>
    </citation>
    <scope>NUCLEOTIDE SEQUENCE [LARGE SCALE GENOMIC DNA]</scope>
    <source>
        <strain evidence="1 2">BS15</strain>
    </source>
</reference>
<name>A0AAV5GRE4_9BASI</name>
<accession>A0AAV5GRE4</accession>
<organism evidence="1 2">
    <name type="scientific">Rhodotorula paludigena</name>
    <dbReference type="NCBI Taxonomy" id="86838"/>
    <lineage>
        <taxon>Eukaryota</taxon>
        <taxon>Fungi</taxon>
        <taxon>Dikarya</taxon>
        <taxon>Basidiomycota</taxon>
        <taxon>Pucciniomycotina</taxon>
        <taxon>Microbotryomycetes</taxon>
        <taxon>Sporidiobolales</taxon>
        <taxon>Sporidiobolaceae</taxon>
        <taxon>Rhodotorula</taxon>
    </lineage>
</organism>
<dbReference type="AlphaFoldDB" id="A0AAV5GRE4"/>
<protein>
    <recommendedName>
        <fullName evidence="3">F-box domain-containing protein</fullName>
    </recommendedName>
</protein>
<evidence type="ECO:0000313" key="1">
    <source>
        <dbReference type="EMBL" id="GJN91253.1"/>
    </source>
</evidence>
<comment type="caution">
    <text evidence="1">The sequence shown here is derived from an EMBL/GenBank/DDBJ whole genome shotgun (WGS) entry which is preliminary data.</text>
</comment>
<gene>
    <name evidence="1" type="ORF">Rhopal_004271-T1</name>
</gene>
<proteinExistence type="predicted"/>
<keyword evidence="2" id="KW-1185">Reference proteome</keyword>
<dbReference type="Proteomes" id="UP001342314">
    <property type="component" value="Unassembled WGS sequence"/>
</dbReference>
<evidence type="ECO:0008006" key="3">
    <source>
        <dbReference type="Google" id="ProtNLM"/>
    </source>
</evidence>